<evidence type="ECO:0000256" key="1">
    <source>
        <dbReference type="SAM" id="SignalP"/>
    </source>
</evidence>
<sequence length="137" mass="14822">MLPGRITCFSSSAILVLFFSSSCFIQMAAAASTTPAVESADSSKAAVHIVYTERPQDEEPERYHLRTLSAVLGSDEAAKEALLYSYNTAASGFSAKLTPQQVEEISKQPGVLQVVPSQTYQLHSGPRRHHFGPGNLH</sequence>
<reference evidence="3 4" key="1">
    <citation type="journal article" date="2021" name="Commun. Biol.">
        <title>The genome of Shorea leprosula (Dipterocarpaceae) highlights the ecological relevance of drought in aseasonal tropical rainforests.</title>
        <authorList>
            <person name="Ng K.K.S."/>
            <person name="Kobayashi M.J."/>
            <person name="Fawcett J.A."/>
            <person name="Hatakeyama M."/>
            <person name="Paape T."/>
            <person name="Ng C.H."/>
            <person name="Ang C.C."/>
            <person name="Tnah L.H."/>
            <person name="Lee C.T."/>
            <person name="Nishiyama T."/>
            <person name="Sese J."/>
            <person name="O'Brien M.J."/>
            <person name="Copetti D."/>
            <person name="Mohd Noor M.I."/>
            <person name="Ong R.C."/>
            <person name="Putra M."/>
            <person name="Sireger I.Z."/>
            <person name="Indrioko S."/>
            <person name="Kosugi Y."/>
            <person name="Izuno A."/>
            <person name="Isagi Y."/>
            <person name="Lee S.L."/>
            <person name="Shimizu K.K."/>
        </authorList>
    </citation>
    <scope>NUCLEOTIDE SEQUENCE [LARGE SCALE GENOMIC DNA]</scope>
    <source>
        <strain evidence="3">214</strain>
    </source>
</reference>
<feature type="domain" description="Inhibitor I9" evidence="2">
    <location>
        <begin position="48"/>
        <end position="123"/>
    </location>
</feature>
<dbReference type="PROSITE" id="PS51257">
    <property type="entry name" value="PROKAR_LIPOPROTEIN"/>
    <property type="match status" value="1"/>
</dbReference>
<accession>A0AAV5L548</accession>
<dbReference type="AlphaFoldDB" id="A0AAV5L548"/>
<dbReference type="PANTHER" id="PTHR48222:SF4">
    <property type="entry name" value="PROTEINASE INHIBITOR, PROPEPTIDE"/>
    <property type="match status" value="1"/>
</dbReference>
<feature type="chain" id="PRO_5043506877" description="Inhibitor I9 domain-containing protein" evidence="1">
    <location>
        <begin position="31"/>
        <end position="137"/>
    </location>
</feature>
<name>A0AAV5L548_9ROSI</name>
<comment type="caution">
    <text evidence="3">The sequence shown here is derived from an EMBL/GenBank/DDBJ whole genome shotgun (WGS) entry which is preliminary data.</text>
</comment>
<dbReference type="PANTHER" id="PTHR48222">
    <property type="entry name" value="PROTEINASE INHIBITOR, PROPEPTIDE"/>
    <property type="match status" value="1"/>
</dbReference>
<dbReference type="InterPro" id="IPR010259">
    <property type="entry name" value="S8pro/Inhibitor_I9"/>
</dbReference>
<feature type="signal peptide" evidence="1">
    <location>
        <begin position="1"/>
        <end position="30"/>
    </location>
</feature>
<evidence type="ECO:0000313" key="3">
    <source>
        <dbReference type="EMBL" id="GKV32282.1"/>
    </source>
</evidence>
<dbReference type="EMBL" id="BPVZ01000095">
    <property type="protein sequence ID" value="GKV32282.1"/>
    <property type="molecule type" value="Genomic_DNA"/>
</dbReference>
<dbReference type="InterPro" id="IPR037045">
    <property type="entry name" value="S8pro/Inhibitor_I9_sf"/>
</dbReference>
<gene>
    <name evidence="3" type="ORF">SLEP1_g40896</name>
</gene>
<keyword evidence="4" id="KW-1185">Reference proteome</keyword>
<protein>
    <recommendedName>
        <fullName evidence="2">Inhibitor I9 domain-containing protein</fullName>
    </recommendedName>
</protein>
<dbReference type="Pfam" id="PF05922">
    <property type="entry name" value="Inhibitor_I9"/>
    <property type="match status" value="1"/>
</dbReference>
<proteinExistence type="predicted"/>
<evidence type="ECO:0000259" key="2">
    <source>
        <dbReference type="Pfam" id="PF05922"/>
    </source>
</evidence>
<keyword evidence="1" id="KW-0732">Signal</keyword>
<evidence type="ECO:0000313" key="4">
    <source>
        <dbReference type="Proteomes" id="UP001054252"/>
    </source>
</evidence>
<dbReference type="Gene3D" id="3.30.70.80">
    <property type="entry name" value="Peptidase S8 propeptide/proteinase inhibitor I9"/>
    <property type="match status" value="1"/>
</dbReference>
<dbReference type="Proteomes" id="UP001054252">
    <property type="component" value="Unassembled WGS sequence"/>
</dbReference>
<organism evidence="3 4">
    <name type="scientific">Rubroshorea leprosula</name>
    <dbReference type="NCBI Taxonomy" id="152421"/>
    <lineage>
        <taxon>Eukaryota</taxon>
        <taxon>Viridiplantae</taxon>
        <taxon>Streptophyta</taxon>
        <taxon>Embryophyta</taxon>
        <taxon>Tracheophyta</taxon>
        <taxon>Spermatophyta</taxon>
        <taxon>Magnoliopsida</taxon>
        <taxon>eudicotyledons</taxon>
        <taxon>Gunneridae</taxon>
        <taxon>Pentapetalae</taxon>
        <taxon>rosids</taxon>
        <taxon>malvids</taxon>
        <taxon>Malvales</taxon>
        <taxon>Dipterocarpaceae</taxon>
        <taxon>Rubroshorea</taxon>
    </lineage>
</organism>